<protein>
    <submittedName>
        <fullName evidence="1">Uncharacterized protein</fullName>
    </submittedName>
</protein>
<reference evidence="1" key="1">
    <citation type="journal article" date="2019" name="MBio">
        <title>Virus Genomes from Deep Sea Sediments Expand the Ocean Megavirome and Support Independent Origins of Viral Gigantism.</title>
        <authorList>
            <person name="Backstrom D."/>
            <person name="Yutin N."/>
            <person name="Jorgensen S.L."/>
            <person name="Dharamshi J."/>
            <person name="Homa F."/>
            <person name="Zaremba-Niedwiedzka K."/>
            <person name="Spang A."/>
            <person name="Wolf Y.I."/>
            <person name="Koonin E.V."/>
            <person name="Ettema T.J."/>
        </authorList>
    </citation>
    <scope>NUCLEOTIDE SEQUENCE</scope>
</reference>
<sequence length="110" mass="12642">MSRDDAKEIQALFDELTKTAPSVVDAIEASFKTMCAGGTAEQKSRKEERAALNARIADVKKELRKCHNIRNIKRVTANRRRADKRRRLKDELSSLKFRLADIRIEVENET</sequence>
<name>A0A481YUC2_9VIRU</name>
<gene>
    <name evidence="1" type="ORF">LCMAC103_00380</name>
</gene>
<proteinExistence type="predicted"/>
<evidence type="ECO:0000313" key="1">
    <source>
        <dbReference type="EMBL" id="QBK86709.1"/>
    </source>
</evidence>
<accession>A0A481YUC2</accession>
<dbReference type="EMBL" id="MK500335">
    <property type="protein sequence ID" value="QBK86709.1"/>
    <property type="molecule type" value="Genomic_DNA"/>
</dbReference>
<organism evidence="1">
    <name type="scientific">Marseillevirus LCMAC103</name>
    <dbReference type="NCBI Taxonomy" id="2506604"/>
    <lineage>
        <taxon>Viruses</taxon>
        <taxon>Varidnaviria</taxon>
        <taxon>Bamfordvirae</taxon>
        <taxon>Nucleocytoviricota</taxon>
        <taxon>Megaviricetes</taxon>
        <taxon>Pimascovirales</taxon>
        <taxon>Pimascovirales incertae sedis</taxon>
        <taxon>Marseilleviridae</taxon>
    </lineage>
</organism>